<proteinExistence type="predicted"/>
<dbReference type="AlphaFoldDB" id="A0A1B1NCS9"/>
<feature type="region of interest" description="Disordered" evidence="1">
    <location>
        <begin position="33"/>
        <end position="129"/>
    </location>
</feature>
<sequence length="129" mass="13191">MAHPGDRRPVERPRPRTKLDQLLTVGIPTLCRPASSVGHVDRGGAVAHPSSLSRSAGHVHGDVGRMRASPPARPPRPDSPGVGEVSVEEGASAVTGPTRPPSRPAPVGTTRGLTPRSLGGAHPAPRVAG</sequence>
<feature type="compositionally biased region" description="Basic and acidic residues" evidence="1">
    <location>
        <begin position="1"/>
        <end position="19"/>
    </location>
</feature>
<dbReference type="EMBL" id="CP014989">
    <property type="protein sequence ID" value="ANS79175.1"/>
    <property type="molecule type" value="Genomic_DNA"/>
</dbReference>
<gene>
    <name evidence="2" type="ORF">SGUI_1779</name>
</gene>
<evidence type="ECO:0000313" key="3">
    <source>
        <dbReference type="Proteomes" id="UP000092482"/>
    </source>
</evidence>
<evidence type="ECO:0000256" key="1">
    <source>
        <dbReference type="SAM" id="MobiDB-lite"/>
    </source>
</evidence>
<dbReference type="Proteomes" id="UP000092482">
    <property type="component" value="Chromosome"/>
</dbReference>
<reference evidence="2 3" key="1">
    <citation type="submission" date="2016-03" db="EMBL/GenBank/DDBJ databases">
        <title>Shallow-sea hydrothermal system.</title>
        <authorList>
            <person name="Tang K."/>
        </authorList>
    </citation>
    <scope>NUCLEOTIDE SEQUENCE [LARGE SCALE GENOMIC DNA]</scope>
    <source>
        <strain evidence="2 3">JLT9</strain>
    </source>
</reference>
<dbReference type="KEGG" id="serj:SGUI_1779"/>
<name>A0A1B1NCS9_9MICO</name>
<evidence type="ECO:0000313" key="2">
    <source>
        <dbReference type="EMBL" id="ANS79175.1"/>
    </source>
</evidence>
<feature type="region of interest" description="Disordered" evidence="1">
    <location>
        <begin position="1"/>
        <end position="21"/>
    </location>
</feature>
<accession>A0A1B1NCS9</accession>
<keyword evidence="3" id="KW-1185">Reference proteome</keyword>
<protein>
    <submittedName>
        <fullName evidence="2">Uncharacterized protein</fullName>
    </submittedName>
</protein>
<dbReference type="STRING" id="1758689.SGUI_1779"/>
<organism evidence="2 3">
    <name type="scientific">Serinicoccus hydrothermalis</name>
    <dbReference type="NCBI Taxonomy" id="1758689"/>
    <lineage>
        <taxon>Bacteria</taxon>
        <taxon>Bacillati</taxon>
        <taxon>Actinomycetota</taxon>
        <taxon>Actinomycetes</taxon>
        <taxon>Micrococcales</taxon>
        <taxon>Ornithinimicrobiaceae</taxon>
        <taxon>Serinicoccus</taxon>
    </lineage>
</organism>